<dbReference type="InterPro" id="IPR024858">
    <property type="entry name" value="GOLGA"/>
</dbReference>
<evidence type="ECO:0000259" key="3">
    <source>
        <dbReference type="Pfam" id="PF15070"/>
    </source>
</evidence>
<feature type="coiled-coil region" evidence="2">
    <location>
        <begin position="83"/>
        <end position="166"/>
    </location>
</feature>
<feature type="coiled-coil region" evidence="2">
    <location>
        <begin position="21"/>
        <end position="58"/>
    </location>
</feature>
<evidence type="ECO:0000256" key="2">
    <source>
        <dbReference type="SAM" id="Coils"/>
    </source>
</evidence>
<evidence type="ECO:0000313" key="5">
    <source>
        <dbReference type="WBParaSite" id="Csp11.Scaffold629.g11228.t1"/>
    </source>
</evidence>
<dbReference type="InterPro" id="IPR043976">
    <property type="entry name" value="GOLGA_cons_dom"/>
</dbReference>
<dbReference type="GO" id="GO:0005801">
    <property type="term" value="C:cis-Golgi network"/>
    <property type="evidence" value="ECO:0007669"/>
    <property type="project" value="TreeGrafter"/>
</dbReference>
<sequence length="186" mass="21652">MDEIMRQNAEDENQNSIHVELTQAVGRVQELAAENEQLREAVNEVRQHENDKVNHQLETVEGKSAEEVGQQPSRELHEDLWARKELEKRFARAMLQNAELAETIDRLEHINQQLELENDTIANHVVLYQHQRKLVRERLRVKDEQLKAMEEERTKTVARCQELQNVLVSVLNKGGVLKEYESSSLA</sequence>
<dbReference type="Proteomes" id="UP000095282">
    <property type="component" value="Unplaced"/>
</dbReference>
<dbReference type="AlphaFoldDB" id="A0A1I7TS47"/>
<name>A0A1I7TS47_9PELO</name>
<evidence type="ECO:0000313" key="4">
    <source>
        <dbReference type="Proteomes" id="UP000095282"/>
    </source>
</evidence>
<dbReference type="WBParaSite" id="Csp11.Scaffold629.g11228.t1">
    <property type="protein sequence ID" value="Csp11.Scaffold629.g11228.t1"/>
    <property type="gene ID" value="Csp11.Scaffold629.g11228"/>
</dbReference>
<dbReference type="GO" id="GO:0000137">
    <property type="term" value="C:Golgi cis cisterna"/>
    <property type="evidence" value="ECO:0007669"/>
    <property type="project" value="TreeGrafter"/>
</dbReference>
<protein>
    <submittedName>
        <fullName evidence="5">GOLGA2L5 domain-containing protein</fullName>
    </submittedName>
</protein>
<evidence type="ECO:0000256" key="1">
    <source>
        <dbReference type="ARBA" id="ARBA00023054"/>
    </source>
</evidence>
<dbReference type="GO" id="GO:0032580">
    <property type="term" value="C:Golgi cisterna membrane"/>
    <property type="evidence" value="ECO:0007669"/>
    <property type="project" value="TreeGrafter"/>
</dbReference>
<organism evidence="4 5">
    <name type="scientific">Caenorhabditis tropicalis</name>
    <dbReference type="NCBI Taxonomy" id="1561998"/>
    <lineage>
        <taxon>Eukaryota</taxon>
        <taxon>Metazoa</taxon>
        <taxon>Ecdysozoa</taxon>
        <taxon>Nematoda</taxon>
        <taxon>Chromadorea</taxon>
        <taxon>Rhabditida</taxon>
        <taxon>Rhabditina</taxon>
        <taxon>Rhabditomorpha</taxon>
        <taxon>Rhabditoidea</taxon>
        <taxon>Rhabditidae</taxon>
        <taxon>Peloderinae</taxon>
        <taxon>Caenorhabditis</taxon>
    </lineage>
</organism>
<keyword evidence="1 2" id="KW-0175">Coiled coil</keyword>
<dbReference type="STRING" id="1561998.A0A1I7TS47"/>
<dbReference type="PANTHER" id="PTHR10881:SF46">
    <property type="entry name" value="GOLGIN SUBFAMILY A MEMBER 2"/>
    <property type="match status" value="1"/>
</dbReference>
<dbReference type="PANTHER" id="PTHR10881">
    <property type="entry name" value="GOLGIN SUBFAMILY A MEMBER-RELATED"/>
    <property type="match status" value="1"/>
</dbReference>
<reference evidence="5" key="1">
    <citation type="submission" date="2016-11" db="UniProtKB">
        <authorList>
            <consortium name="WormBaseParasite"/>
        </authorList>
    </citation>
    <scope>IDENTIFICATION</scope>
</reference>
<dbReference type="GO" id="GO:0007030">
    <property type="term" value="P:Golgi organization"/>
    <property type="evidence" value="ECO:0007669"/>
    <property type="project" value="TreeGrafter"/>
</dbReference>
<accession>A0A1I7TS47</accession>
<proteinExistence type="predicted"/>
<dbReference type="Pfam" id="PF15070">
    <property type="entry name" value="GOLGA2L5"/>
    <property type="match status" value="1"/>
</dbReference>
<keyword evidence="4" id="KW-1185">Reference proteome</keyword>
<dbReference type="eggNOG" id="KOG4725">
    <property type="taxonomic scope" value="Eukaryota"/>
</dbReference>
<feature type="domain" description="Golgin subfamily A conserved" evidence="3">
    <location>
        <begin position="15"/>
        <end position="170"/>
    </location>
</feature>